<name>A0ABN0YDE1_9ACTN</name>
<dbReference type="RefSeq" id="WP_344020340.1">
    <property type="nucleotide sequence ID" value="NZ_BAAABX010000009.1"/>
</dbReference>
<evidence type="ECO:0000313" key="3">
    <source>
        <dbReference type="Proteomes" id="UP001500879"/>
    </source>
</evidence>
<comment type="caution">
    <text evidence="2">The sequence shown here is derived from an EMBL/GenBank/DDBJ whole genome shotgun (WGS) entry which is preliminary data.</text>
</comment>
<protein>
    <submittedName>
        <fullName evidence="2">Uncharacterized protein</fullName>
    </submittedName>
</protein>
<keyword evidence="1" id="KW-1133">Transmembrane helix</keyword>
<reference evidence="2 3" key="1">
    <citation type="journal article" date="2019" name="Int. J. Syst. Evol. Microbiol.">
        <title>The Global Catalogue of Microorganisms (GCM) 10K type strain sequencing project: providing services to taxonomists for standard genome sequencing and annotation.</title>
        <authorList>
            <consortium name="The Broad Institute Genomics Platform"/>
            <consortium name="The Broad Institute Genome Sequencing Center for Infectious Disease"/>
            <person name="Wu L."/>
            <person name="Ma J."/>
        </authorList>
    </citation>
    <scope>NUCLEOTIDE SEQUENCE [LARGE SCALE GENOMIC DNA]</scope>
    <source>
        <strain evidence="2 3">JCM 4788</strain>
    </source>
</reference>
<feature type="transmembrane region" description="Helical" evidence="1">
    <location>
        <begin position="52"/>
        <end position="70"/>
    </location>
</feature>
<feature type="transmembrane region" description="Helical" evidence="1">
    <location>
        <begin position="12"/>
        <end position="32"/>
    </location>
</feature>
<gene>
    <name evidence="2" type="ORF">GCM10010357_10600</name>
</gene>
<evidence type="ECO:0000313" key="2">
    <source>
        <dbReference type="EMBL" id="GAA0391752.1"/>
    </source>
</evidence>
<keyword evidence="3" id="KW-1185">Reference proteome</keyword>
<dbReference type="Proteomes" id="UP001500879">
    <property type="component" value="Unassembled WGS sequence"/>
</dbReference>
<keyword evidence="1" id="KW-0812">Transmembrane</keyword>
<accession>A0ABN0YDE1</accession>
<dbReference type="EMBL" id="BAAABX010000009">
    <property type="protein sequence ID" value="GAA0391752.1"/>
    <property type="molecule type" value="Genomic_DNA"/>
</dbReference>
<sequence length="104" mass="10902">MDRRREPAADVATAVGLIVLDAIVTLFTLLTVMTEAGYDVFTSAEDNHVDNALPVITLAVLGALAALSAWPLRRARFAVSGSVQLLCAGALWCWALYGAARGGA</sequence>
<feature type="transmembrane region" description="Helical" evidence="1">
    <location>
        <begin position="77"/>
        <end position="97"/>
    </location>
</feature>
<organism evidence="2 3">
    <name type="scientific">Streptomyces luteireticuli</name>
    <dbReference type="NCBI Taxonomy" id="173858"/>
    <lineage>
        <taxon>Bacteria</taxon>
        <taxon>Bacillati</taxon>
        <taxon>Actinomycetota</taxon>
        <taxon>Actinomycetes</taxon>
        <taxon>Kitasatosporales</taxon>
        <taxon>Streptomycetaceae</taxon>
        <taxon>Streptomyces</taxon>
    </lineage>
</organism>
<proteinExistence type="predicted"/>
<keyword evidence="1" id="KW-0472">Membrane</keyword>
<evidence type="ECO:0000256" key="1">
    <source>
        <dbReference type="SAM" id="Phobius"/>
    </source>
</evidence>